<accession>A0ABM8R0C2</accession>
<dbReference type="InterPro" id="IPR014729">
    <property type="entry name" value="Rossmann-like_a/b/a_fold"/>
</dbReference>
<feature type="region of interest" description="Disordered" evidence="1">
    <location>
        <begin position="1"/>
        <end position="23"/>
    </location>
</feature>
<dbReference type="RefSeq" id="WP_213041491.1">
    <property type="nucleotide sequence ID" value="NZ_CAJNBJ010000002.1"/>
</dbReference>
<dbReference type="Proteomes" id="UP000675880">
    <property type="component" value="Unassembled WGS sequence"/>
</dbReference>
<reference evidence="3 4" key="1">
    <citation type="submission" date="2021-02" db="EMBL/GenBank/DDBJ databases">
        <authorList>
            <person name="Han P."/>
        </authorList>
    </citation>
    <scope>NUCLEOTIDE SEQUENCE [LARGE SCALE GENOMIC DNA]</scope>
    <source>
        <strain evidence="3">Candidatus Nitrospira sp. ZN2</strain>
    </source>
</reference>
<dbReference type="InterPro" id="IPR006016">
    <property type="entry name" value="UspA"/>
</dbReference>
<dbReference type="EMBL" id="CAJNBJ010000002">
    <property type="protein sequence ID" value="CAE6726275.1"/>
    <property type="molecule type" value="Genomic_DNA"/>
</dbReference>
<feature type="domain" description="UspA" evidence="2">
    <location>
        <begin position="25"/>
        <end position="174"/>
    </location>
</feature>
<proteinExistence type="predicted"/>
<protein>
    <submittedName>
        <fullName evidence="3">Usp domain-containing protein</fullName>
    </submittedName>
</protein>
<name>A0ABM8R0C2_9BACT</name>
<organism evidence="3 4">
    <name type="scientific">Nitrospira defluvii</name>
    <dbReference type="NCBI Taxonomy" id="330214"/>
    <lineage>
        <taxon>Bacteria</taxon>
        <taxon>Pseudomonadati</taxon>
        <taxon>Nitrospirota</taxon>
        <taxon>Nitrospiria</taxon>
        <taxon>Nitrospirales</taxon>
        <taxon>Nitrospiraceae</taxon>
        <taxon>Nitrospira</taxon>
    </lineage>
</organism>
<evidence type="ECO:0000313" key="3">
    <source>
        <dbReference type="EMBL" id="CAE6726275.1"/>
    </source>
</evidence>
<comment type="caution">
    <text evidence="3">The sequence shown here is derived from an EMBL/GenBank/DDBJ whole genome shotgun (WGS) entry which is preliminary data.</text>
</comment>
<dbReference type="CDD" id="cd00293">
    <property type="entry name" value="USP-like"/>
    <property type="match status" value="1"/>
</dbReference>
<evidence type="ECO:0000313" key="4">
    <source>
        <dbReference type="Proteomes" id="UP000675880"/>
    </source>
</evidence>
<dbReference type="SUPFAM" id="SSF52402">
    <property type="entry name" value="Adenine nucleotide alpha hydrolases-like"/>
    <property type="match status" value="1"/>
</dbReference>
<gene>
    <name evidence="3" type="ORF">NSPZN2_100115</name>
</gene>
<evidence type="ECO:0000256" key="1">
    <source>
        <dbReference type="SAM" id="MobiDB-lite"/>
    </source>
</evidence>
<dbReference type="Gene3D" id="3.40.50.620">
    <property type="entry name" value="HUPs"/>
    <property type="match status" value="1"/>
</dbReference>
<evidence type="ECO:0000259" key="2">
    <source>
        <dbReference type="Pfam" id="PF00582"/>
    </source>
</evidence>
<keyword evidence="4" id="KW-1185">Reference proteome</keyword>
<sequence length="185" mass="20612">MKTTAPRDQSRFAPDTASNGSVSPKNLLIAVDDSNATTRALQYVGRLLRETPNVSITLFHVLNPMPRELMEHGGSENPDMEHQLGEQLRKDQQEWMHMEETLEYPILERALERLRDTGFPTDRVTLKLGYAGDVVDTILDEVRSGGYGTLVVTRHGPPGAARLFSSSIADRLSRDLSGIALWVIE</sequence>
<dbReference type="Pfam" id="PF00582">
    <property type="entry name" value="Usp"/>
    <property type="match status" value="1"/>
</dbReference>